<proteinExistence type="predicted"/>
<dbReference type="Proteomes" id="UP000509750">
    <property type="component" value="Chromosome"/>
</dbReference>
<reference evidence="2 3" key="1">
    <citation type="submission" date="2020-07" db="EMBL/GenBank/DDBJ databases">
        <title>Gai3-2, isolated from salt lake.</title>
        <authorList>
            <person name="Cui H."/>
            <person name="Shi X."/>
        </authorList>
    </citation>
    <scope>NUCLEOTIDE SEQUENCE [LARGE SCALE GENOMIC DNA]</scope>
    <source>
        <strain evidence="2 3">Gai3-2</strain>
    </source>
</reference>
<name>A0A7D5KKZ7_9EURY</name>
<protein>
    <submittedName>
        <fullName evidence="2">Uncharacterized protein</fullName>
    </submittedName>
</protein>
<gene>
    <name evidence="2" type="ORF">HUG10_02630</name>
</gene>
<dbReference type="RefSeq" id="WP_179168077.1">
    <property type="nucleotide sequence ID" value="NZ_CP058529.1"/>
</dbReference>
<dbReference type="GeneID" id="56027693"/>
<feature type="transmembrane region" description="Helical" evidence="1">
    <location>
        <begin position="24"/>
        <end position="45"/>
    </location>
</feature>
<keyword evidence="3" id="KW-1185">Reference proteome</keyword>
<dbReference type="KEGG" id="halg:HUG10_02630"/>
<evidence type="ECO:0000256" key="1">
    <source>
        <dbReference type="SAM" id="Phobius"/>
    </source>
</evidence>
<keyword evidence="1" id="KW-1133">Transmembrane helix</keyword>
<dbReference type="EMBL" id="CP058529">
    <property type="protein sequence ID" value="QLG26502.1"/>
    <property type="molecule type" value="Genomic_DNA"/>
</dbReference>
<evidence type="ECO:0000313" key="2">
    <source>
        <dbReference type="EMBL" id="QLG26502.1"/>
    </source>
</evidence>
<accession>A0A7D5KKZ7</accession>
<dbReference type="AlphaFoldDB" id="A0A7D5KKZ7"/>
<dbReference type="OrthoDB" id="285635at2157"/>
<organism evidence="2 3">
    <name type="scientific">Halorarum halophilum</name>
    <dbReference type="NCBI Taxonomy" id="2743090"/>
    <lineage>
        <taxon>Archaea</taxon>
        <taxon>Methanobacteriati</taxon>
        <taxon>Methanobacteriota</taxon>
        <taxon>Stenosarchaea group</taxon>
        <taxon>Halobacteria</taxon>
        <taxon>Halobacteriales</taxon>
        <taxon>Haloferacaceae</taxon>
        <taxon>Halorarum</taxon>
    </lineage>
</organism>
<sequence>MTGLILFVVGGSVMEVVSPNLLHWIHGIAALLVILGLYSPVNNVLRKEEWVRPCSTNPHKFASQQTG</sequence>
<keyword evidence="1" id="KW-0812">Transmembrane</keyword>
<keyword evidence="1" id="KW-0472">Membrane</keyword>
<evidence type="ECO:0000313" key="3">
    <source>
        <dbReference type="Proteomes" id="UP000509750"/>
    </source>
</evidence>